<evidence type="ECO:0000313" key="2">
    <source>
        <dbReference type="EMBL" id="TDZ54946.1"/>
    </source>
</evidence>
<protein>
    <submittedName>
        <fullName evidence="2">Uncharacterized protein</fullName>
    </submittedName>
</protein>
<feature type="compositionally biased region" description="Low complexity" evidence="1">
    <location>
        <begin position="49"/>
        <end position="58"/>
    </location>
</feature>
<reference evidence="2 3" key="1">
    <citation type="submission" date="2018-12" db="EMBL/GenBank/DDBJ databases">
        <title>Genome sequence and assembly of Colletotrichum trifolii.</title>
        <authorList>
            <person name="Gan P."/>
            <person name="Shirasu K."/>
        </authorList>
    </citation>
    <scope>NUCLEOTIDE SEQUENCE [LARGE SCALE GENOMIC DNA]</scope>
    <source>
        <strain evidence="2 3">543-2</strain>
    </source>
</reference>
<feature type="compositionally biased region" description="Basic and acidic residues" evidence="1">
    <location>
        <begin position="27"/>
        <end position="39"/>
    </location>
</feature>
<gene>
    <name evidence="2" type="ORF">CTRI78_v005853</name>
</gene>
<feature type="compositionally biased region" description="Basic residues" evidence="1">
    <location>
        <begin position="228"/>
        <end position="238"/>
    </location>
</feature>
<name>A0A4R8RDR1_COLTR</name>
<dbReference type="AlphaFoldDB" id="A0A4R8RDR1"/>
<evidence type="ECO:0000313" key="3">
    <source>
        <dbReference type="Proteomes" id="UP000295703"/>
    </source>
</evidence>
<proteinExistence type="predicted"/>
<feature type="region of interest" description="Disordered" evidence="1">
    <location>
        <begin position="217"/>
        <end position="238"/>
    </location>
</feature>
<sequence length="238" mass="25886">MVVHPARYTTIPANRGGQRRHLGHTHTVHDKEPPSRCDAAHTAQRQWLSQTGSGSGTDSSWTWIIAGHDADAEASLRDCPKAPRGPGGRTSCCAGLRPVAGHDQDLSPRSWSPMGICRLGSSAQSCRTAQSRYTTQRPRILIQIRRLSRQAVHTVQTSASEHGCSALFSFRQPLTRCILPSPGAPARDGMEIAACHRDDSARDSVWAVEDRRRTQSRHLPHLVASRGAGRRAGGRAGM</sequence>
<organism evidence="2 3">
    <name type="scientific">Colletotrichum trifolii</name>
    <dbReference type="NCBI Taxonomy" id="5466"/>
    <lineage>
        <taxon>Eukaryota</taxon>
        <taxon>Fungi</taxon>
        <taxon>Dikarya</taxon>
        <taxon>Ascomycota</taxon>
        <taxon>Pezizomycotina</taxon>
        <taxon>Sordariomycetes</taxon>
        <taxon>Hypocreomycetidae</taxon>
        <taxon>Glomerellales</taxon>
        <taxon>Glomerellaceae</taxon>
        <taxon>Colletotrichum</taxon>
        <taxon>Colletotrichum orbiculare species complex</taxon>
    </lineage>
</organism>
<evidence type="ECO:0000256" key="1">
    <source>
        <dbReference type="SAM" id="MobiDB-lite"/>
    </source>
</evidence>
<dbReference type="Proteomes" id="UP000295703">
    <property type="component" value="Unassembled WGS sequence"/>
</dbReference>
<comment type="caution">
    <text evidence="2">The sequence shown here is derived from an EMBL/GenBank/DDBJ whole genome shotgun (WGS) entry which is preliminary data.</text>
</comment>
<dbReference type="EMBL" id="RYZW01000051">
    <property type="protein sequence ID" value="TDZ54946.1"/>
    <property type="molecule type" value="Genomic_DNA"/>
</dbReference>
<keyword evidence="3" id="KW-1185">Reference proteome</keyword>
<feature type="region of interest" description="Disordered" evidence="1">
    <location>
        <begin position="1"/>
        <end position="58"/>
    </location>
</feature>
<feature type="compositionally biased region" description="Basic residues" evidence="1">
    <location>
        <begin position="17"/>
        <end position="26"/>
    </location>
</feature>
<accession>A0A4R8RDR1</accession>